<dbReference type="STRING" id="768706.Desor_1377"/>
<dbReference type="Proteomes" id="UP000006346">
    <property type="component" value="Chromosome"/>
</dbReference>
<keyword evidence="2" id="KW-1185">Reference proteome</keyword>
<protein>
    <submittedName>
        <fullName evidence="1">Putative selenium-dependent hydroxylase accessory protein YqeC</fullName>
    </submittedName>
</protein>
<accession>G7W5V0</accession>
<sequence>MTSSTTNFPTQSITGSGSLWDMTHRLWVTTFIGAGGKTTCLQTLTHDMEAAGLEVVATTTTKVHPELTMDAWRNLYPPPQKRGAWFWYDGVEDSSGKWRGPSALSVDKAIAEELRTDSRRYWVIEGDGAREHRLKCWEYYEPQIPKYSDCGVLVMDRGLWGKVLEPDAVHRPHKCQDLLGEIWSSESVWRYFLKSPVFDMQYSMLHWVILFNSAKTANENMGEFDPENSFDLLHDLSLKWMEMSENSVKTDLKPSHLRLAEGDAKKGDLRWFDLW</sequence>
<proteinExistence type="predicted"/>
<evidence type="ECO:0000313" key="1">
    <source>
        <dbReference type="EMBL" id="AET67038.1"/>
    </source>
</evidence>
<dbReference type="AlphaFoldDB" id="G7W5V0"/>
<dbReference type="Pfam" id="PF19842">
    <property type="entry name" value="YqeC"/>
    <property type="match status" value="1"/>
</dbReference>
<gene>
    <name evidence="1" type="ordered locus">Desor_1377</name>
</gene>
<dbReference type="HOGENOM" id="CLU_1018352_0_0_9"/>
<dbReference type="RefSeq" id="WP_014183857.1">
    <property type="nucleotide sequence ID" value="NC_016584.1"/>
</dbReference>
<dbReference type="InterPro" id="IPR017587">
    <property type="entry name" value="YqeC"/>
</dbReference>
<dbReference type="KEGG" id="dor:Desor_1377"/>
<dbReference type="OrthoDB" id="368187at2"/>
<organism evidence="1 2">
    <name type="scientific">Desulfosporosinus orientis (strain ATCC 19365 / DSM 765 / NCIMB 8382 / VKM B-1628 / Singapore I)</name>
    <name type="common">Desulfotomaculum orientis</name>
    <dbReference type="NCBI Taxonomy" id="768706"/>
    <lineage>
        <taxon>Bacteria</taxon>
        <taxon>Bacillati</taxon>
        <taxon>Bacillota</taxon>
        <taxon>Clostridia</taxon>
        <taxon>Eubacteriales</taxon>
        <taxon>Desulfitobacteriaceae</taxon>
        <taxon>Desulfosporosinus</taxon>
    </lineage>
</organism>
<name>G7W5V0_DESOD</name>
<dbReference type="NCBIfam" id="TIGR03172">
    <property type="entry name" value="selenium cofactor biosynthesis protein YqeC"/>
    <property type="match status" value="1"/>
</dbReference>
<dbReference type="eggNOG" id="COG0769">
    <property type="taxonomic scope" value="Bacteria"/>
</dbReference>
<reference evidence="1 2" key="2">
    <citation type="journal article" date="2012" name="J. Bacteriol.">
        <title>Complete genome sequences of Desulfosporosinus orientis DSM765T, Desulfosporosinus youngiae DSM17734T, Desulfosporosinus meridiei DSM13257T, and Desulfosporosinus acidiphilus DSM22704T.</title>
        <authorList>
            <person name="Pester M."/>
            <person name="Brambilla E."/>
            <person name="Alazard D."/>
            <person name="Rattei T."/>
            <person name="Weinmaier T."/>
            <person name="Han J."/>
            <person name="Lucas S."/>
            <person name="Lapidus A."/>
            <person name="Cheng J.F."/>
            <person name="Goodwin L."/>
            <person name="Pitluck S."/>
            <person name="Peters L."/>
            <person name="Ovchinnikova G."/>
            <person name="Teshima H."/>
            <person name="Detter J.C."/>
            <person name="Han C.S."/>
            <person name="Tapia R."/>
            <person name="Land M.L."/>
            <person name="Hauser L."/>
            <person name="Kyrpides N.C."/>
            <person name="Ivanova N.N."/>
            <person name="Pagani I."/>
            <person name="Huntmann M."/>
            <person name="Wei C.L."/>
            <person name="Davenport K.W."/>
            <person name="Daligault H."/>
            <person name="Chain P.S."/>
            <person name="Chen A."/>
            <person name="Mavromatis K."/>
            <person name="Markowitz V."/>
            <person name="Szeto E."/>
            <person name="Mikhailova N."/>
            <person name="Pati A."/>
            <person name="Wagner M."/>
            <person name="Woyke T."/>
            <person name="Ollivier B."/>
            <person name="Klenk H.P."/>
            <person name="Spring S."/>
            <person name="Loy A."/>
        </authorList>
    </citation>
    <scope>NUCLEOTIDE SEQUENCE [LARGE SCALE GENOMIC DNA]</scope>
    <source>
        <strain evidence="2">ATCC 19365 / DSM 765 / NCIMB 8382 / VKM B-1628</strain>
    </source>
</reference>
<dbReference type="EMBL" id="CP003108">
    <property type="protein sequence ID" value="AET67038.1"/>
    <property type="molecule type" value="Genomic_DNA"/>
</dbReference>
<reference evidence="2" key="1">
    <citation type="submission" date="2011-11" db="EMBL/GenBank/DDBJ databases">
        <title>Complete sequence of Desulfosporosinus orientis DSM 765.</title>
        <authorList>
            <person name="Lucas S."/>
            <person name="Han J."/>
            <person name="Lapidus A."/>
            <person name="Cheng J.-F."/>
            <person name="Goodwin L."/>
            <person name="Pitluck S."/>
            <person name="Peters L."/>
            <person name="Ovchinnikova G."/>
            <person name="Teshima H."/>
            <person name="Detter J.C."/>
            <person name="Han C."/>
            <person name="Tapia R."/>
            <person name="Land M."/>
            <person name="Hauser L."/>
            <person name="Kyrpides N."/>
            <person name="Ivanova N."/>
            <person name="Pagani I."/>
            <person name="Pester M."/>
            <person name="Spring S."/>
            <person name="Ollivier B."/>
            <person name="Rattei T."/>
            <person name="Klenk H.-P."/>
            <person name="Wagner M."/>
            <person name="Loy A."/>
            <person name="Woyke T."/>
        </authorList>
    </citation>
    <scope>NUCLEOTIDE SEQUENCE [LARGE SCALE GENOMIC DNA]</scope>
    <source>
        <strain evidence="2">ATCC 19365 / DSM 765 / NCIMB 8382 / VKM B-1628</strain>
    </source>
</reference>
<evidence type="ECO:0000313" key="2">
    <source>
        <dbReference type="Proteomes" id="UP000006346"/>
    </source>
</evidence>
<dbReference type="PATRIC" id="fig|768706.3.peg.1364"/>